<dbReference type="PANTHER" id="PTHR48012">
    <property type="entry name" value="STERILE20-LIKE KINASE, ISOFORM B-RELATED"/>
    <property type="match status" value="1"/>
</dbReference>
<dbReference type="FunFam" id="1.10.510.10:FF:000499">
    <property type="entry name" value="Serine/threonine-protein kinase KIC1"/>
    <property type="match status" value="1"/>
</dbReference>
<feature type="region of interest" description="Disordered" evidence="12">
    <location>
        <begin position="469"/>
        <end position="529"/>
    </location>
</feature>
<dbReference type="EC" id="2.7.11.1" evidence="2"/>
<evidence type="ECO:0000256" key="9">
    <source>
        <dbReference type="ARBA" id="ARBA00048679"/>
    </source>
</evidence>
<dbReference type="InterPro" id="IPR017441">
    <property type="entry name" value="Protein_kinase_ATP_BS"/>
</dbReference>
<comment type="caution">
    <text evidence="14">The sequence shown here is derived from an EMBL/GenBank/DDBJ whole genome shotgun (WGS) entry which is preliminary data.</text>
</comment>
<evidence type="ECO:0000256" key="12">
    <source>
        <dbReference type="SAM" id="MobiDB-lite"/>
    </source>
</evidence>
<evidence type="ECO:0000256" key="11">
    <source>
        <dbReference type="SAM" id="Coils"/>
    </source>
</evidence>
<feature type="coiled-coil region" evidence="11">
    <location>
        <begin position="38"/>
        <end position="65"/>
    </location>
</feature>
<keyword evidence="6" id="KW-0418">Kinase</keyword>
<dbReference type="SUPFAM" id="SSF56112">
    <property type="entry name" value="Protein kinase-like (PK-like)"/>
    <property type="match status" value="1"/>
</dbReference>
<feature type="binding site" evidence="10">
    <location>
        <position position="41"/>
    </location>
    <ligand>
        <name>ATP</name>
        <dbReference type="ChEBI" id="CHEBI:30616"/>
    </ligand>
</feature>
<evidence type="ECO:0000256" key="5">
    <source>
        <dbReference type="ARBA" id="ARBA00022741"/>
    </source>
</evidence>
<dbReference type="Gene3D" id="1.10.12.70">
    <property type="match status" value="1"/>
</dbReference>
<dbReference type="GO" id="GO:0004674">
    <property type="term" value="F:protein serine/threonine kinase activity"/>
    <property type="evidence" value="ECO:0007669"/>
    <property type="project" value="UniProtKB-KW"/>
</dbReference>
<dbReference type="Pfam" id="PF00069">
    <property type="entry name" value="Pkinase"/>
    <property type="match status" value="1"/>
</dbReference>
<evidence type="ECO:0000256" key="3">
    <source>
        <dbReference type="ARBA" id="ARBA00022527"/>
    </source>
</evidence>
<keyword evidence="11" id="KW-0175">Coiled coil</keyword>
<dbReference type="PROSITE" id="PS50011">
    <property type="entry name" value="PROTEIN_KINASE_DOM"/>
    <property type="match status" value="1"/>
</dbReference>
<keyword evidence="5 10" id="KW-0547">Nucleotide-binding</keyword>
<evidence type="ECO:0000313" key="15">
    <source>
        <dbReference type="Proteomes" id="UP000245591"/>
    </source>
</evidence>
<dbReference type="Gene3D" id="1.10.510.10">
    <property type="entry name" value="Transferase(Phosphotransferase) domain 1"/>
    <property type="match status" value="1"/>
</dbReference>
<evidence type="ECO:0000256" key="8">
    <source>
        <dbReference type="ARBA" id="ARBA00047899"/>
    </source>
</evidence>
<keyword evidence="3" id="KW-0723">Serine/threonine-protein kinase</keyword>
<keyword evidence="15" id="KW-1185">Reference proteome</keyword>
<dbReference type="GO" id="GO:0005737">
    <property type="term" value="C:cytoplasm"/>
    <property type="evidence" value="ECO:0007669"/>
    <property type="project" value="TreeGrafter"/>
</dbReference>
<organism evidence="14 15">
    <name type="scientific">Smittium angustum</name>
    <dbReference type="NCBI Taxonomy" id="133377"/>
    <lineage>
        <taxon>Eukaryota</taxon>
        <taxon>Fungi</taxon>
        <taxon>Fungi incertae sedis</taxon>
        <taxon>Zoopagomycota</taxon>
        <taxon>Kickxellomycotina</taxon>
        <taxon>Harpellomycetes</taxon>
        <taxon>Harpellales</taxon>
        <taxon>Legeriomycetaceae</taxon>
        <taxon>Smittium</taxon>
    </lineage>
</organism>
<feature type="compositionally biased region" description="Basic and acidic residues" evidence="12">
    <location>
        <begin position="283"/>
        <end position="292"/>
    </location>
</feature>
<dbReference type="CDD" id="cd06609">
    <property type="entry name" value="STKc_MST3_like"/>
    <property type="match status" value="1"/>
</dbReference>
<dbReference type="InterPro" id="IPR046409">
    <property type="entry name" value="PDC10_dimerisation_sf"/>
</dbReference>
<evidence type="ECO:0000256" key="1">
    <source>
        <dbReference type="ARBA" id="ARBA00008874"/>
    </source>
</evidence>
<evidence type="ECO:0000259" key="13">
    <source>
        <dbReference type="PROSITE" id="PS50011"/>
    </source>
</evidence>
<feature type="region of interest" description="Disordered" evidence="12">
    <location>
        <begin position="304"/>
        <end position="429"/>
    </location>
</feature>
<evidence type="ECO:0000256" key="6">
    <source>
        <dbReference type="ARBA" id="ARBA00022777"/>
    </source>
</evidence>
<evidence type="ECO:0000313" key="14">
    <source>
        <dbReference type="EMBL" id="PWA00327.1"/>
    </source>
</evidence>
<proteinExistence type="inferred from homology"/>
<feature type="domain" description="Protein kinase" evidence="13">
    <location>
        <begin position="12"/>
        <end position="251"/>
    </location>
</feature>
<evidence type="ECO:0000256" key="2">
    <source>
        <dbReference type="ARBA" id="ARBA00012513"/>
    </source>
</evidence>
<dbReference type="PROSITE" id="PS00107">
    <property type="entry name" value="PROTEIN_KINASE_ATP"/>
    <property type="match status" value="1"/>
</dbReference>
<evidence type="ECO:0000256" key="4">
    <source>
        <dbReference type="ARBA" id="ARBA00022679"/>
    </source>
</evidence>
<evidence type="ECO:0000256" key="7">
    <source>
        <dbReference type="ARBA" id="ARBA00022840"/>
    </source>
</evidence>
<dbReference type="EMBL" id="MBFU01000341">
    <property type="protein sequence ID" value="PWA00327.1"/>
    <property type="molecule type" value="Genomic_DNA"/>
</dbReference>
<feature type="compositionally biased region" description="Polar residues" evidence="12">
    <location>
        <begin position="366"/>
        <end position="383"/>
    </location>
</feature>
<dbReference type="GO" id="GO:0005524">
    <property type="term" value="F:ATP binding"/>
    <property type="evidence" value="ECO:0007669"/>
    <property type="project" value="UniProtKB-UniRule"/>
</dbReference>
<keyword evidence="7 10" id="KW-0067">ATP-binding</keyword>
<dbReference type="PANTHER" id="PTHR48012:SF10">
    <property type="entry name" value="FI20177P1"/>
    <property type="match status" value="1"/>
</dbReference>
<feature type="compositionally biased region" description="Low complexity" evidence="12">
    <location>
        <begin position="571"/>
        <end position="583"/>
    </location>
</feature>
<comment type="catalytic activity">
    <reaction evidence="9">
        <text>L-seryl-[protein] + ATP = O-phospho-L-seryl-[protein] + ADP + H(+)</text>
        <dbReference type="Rhea" id="RHEA:17989"/>
        <dbReference type="Rhea" id="RHEA-COMP:9863"/>
        <dbReference type="Rhea" id="RHEA-COMP:11604"/>
        <dbReference type="ChEBI" id="CHEBI:15378"/>
        <dbReference type="ChEBI" id="CHEBI:29999"/>
        <dbReference type="ChEBI" id="CHEBI:30616"/>
        <dbReference type="ChEBI" id="CHEBI:83421"/>
        <dbReference type="ChEBI" id="CHEBI:456216"/>
        <dbReference type="EC" id="2.7.11.1"/>
    </reaction>
</comment>
<protein>
    <recommendedName>
        <fullName evidence="2">non-specific serine/threonine protein kinase</fullName>
        <ecNumber evidence="2">2.7.11.1</ecNumber>
    </recommendedName>
</protein>
<accession>A0A2U1J5G4</accession>
<dbReference type="AlphaFoldDB" id="A0A2U1J5G4"/>
<name>A0A2U1J5G4_SMIAN</name>
<gene>
    <name evidence="14" type="ORF">BB558_003631</name>
</gene>
<sequence length="668" mass="74128">MSKTPIDTSGRFILRERIGRGSFGEVYKAIDSKLNIQVAIKIIDLESAEDEIEDIQQEIFILSQLDSPHVTKYYGSYLHGHNLWIVMEYCGGGSCADMMRPGIINESLIAVLMREILKGLQYLHQENKIHRDIKVKLADFGVSGQISATLTKKNTFVGTPFWMAPEVIQQSGYNSKADIWSLGITAVEFAKGQPPHAELHPMKVLFVIPKNDPPRLSSEFSKSFQEFVSLCLQKDPKSRPTAEQLLRHKFIKGAKKANVLGDLVQRWERWKKSHPQNSSKSNNESDKKEEAPKTIVWNFDNVKQSLPQSESSRRSFIPPPSPQRRTTAPSDDYYYNRSGSSPHPPPSPISQPYSGNPKVPSLIRPPSTQELVNNSNNGFQMNRTPPPIPPHPSAIAQPIISKSPALKHTNRPQHTSASYENTNENKPNSNIRLAKRISSGNISASANPSNNHVDSNVQQNQYSFTQNQNLNANQPTKSHSSPKLGNIYSSNNFASNQPQVITNKPNAQTGILGNISGASPSQAARGIEQSSKAANVGGVSKASQYLKAVNQAHNINKPNYQNYPRQPQPQLPSQSQSQPQSQQANIHHQNVKTSAQTPANSSRGDMYQKLVSGVLSRIEQQKPDANTKKTCQMLLSAFQNAENQCSGISEQFVREIVYSLHSASIRKP</sequence>
<dbReference type="InterPro" id="IPR050629">
    <property type="entry name" value="STE20/SPS1-PAK"/>
</dbReference>
<keyword evidence="4" id="KW-0808">Transferase</keyword>
<dbReference type="Proteomes" id="UP000245591">
    <property type="component" value="Unassembled WGS sequence"/>
</dbReference>
<comment type="similarity">
    <text evidence="1">Belongs to the protein kinase superfamily. STE Ser/Thr protein kinase family. STE20 subfamily.</text>
</comment>
<dbReference type="InterPro" id="IPR000719">
    <property type="entry name" value="Prot_kinase_dom"/>
</dbReference>
<feature type="compositionally biased region" description="Polar residues" evidence="12">
    <location>
        <begin position="412"/>
        <end position="429"/>
    </location>
</feature>
<comment type="catalytic activity">
    <reaction evidence="8">
        <text>L-threonyl-[protein] + ATP = O-phospho-L-threonyl-[protein] + ADP + H(+)</text>
        <dbReference type="Rhea" id="RHEA:46608"/>
        <dbReference type="Rhea" id="RHEA-COMP:11060"/>
        <dbReference type="Rhea" id="RHEA-COMP:11605"/>
        <dbReference type="ChEBI" id="CHEBI:15378"/>
        <dbReference type="ChEBI" id="CHEBI:30013"/>
        <dbReference type="ChEBI" id="CHEBI:30616"/>
        <dbReference type="ChEBI" id="CHEBI:61977"/>
        <dbReference type="ChEBI" id="CHEBI:456216"/>
        <dbReference type="EC" id="2.7.11.1"/>
    </reaction>
</comment>
<feature type="compositionally biased region" description="Polar residues" evidence="12">
    <location>
        <begin position="584"/>
        <end position="603"/>
    </location>
</feature>
<dbReference type="InterPro" id="IPR011009">
    <property type="entry name" value="Kinase-like_dom_sf"/>
</dbReference>
<feature type="region of interest" description="Disordered" evidence="12">
    <location>
        <begin position="270"/>
        <end position="292"/>
    </location>
</feature>
<reference evidence="14 15" key="1">
    <citation type="journal article" date="2018" name="MBio">
        <title>Comparative Genomics Reveals the Core Gene Toolbox for the Fungus-Insect Symbiosis.</title>
        <authorList>
            <person name="Wang Y."/>
            <person name="Stata M."/>
            <person name="Wang W."/>
            <person name="Stajich J.E."/>
            <person name="White M.M."/>
            <person name="Moncalvo J.M."/>
        </authorList>
    </citation>
    <scope>NUCLEOTIDE SEQUENCE [LARGE SCALE GENOMIC DNA]</scope>
    <source>
        <strain evidence="14 15">AUS-126-30</strain>
    </source>
</reference>
<feature type="region of interest" description="Disordered" evidence="12">
    <location>
        <begin position="556"/>
        <end position="604"/>
    </location>
</feature>
<evidence type="ECO:0000256" key="10">
    <source>
        <dbReference type="PROSITE-ProRule" id="PRU10141"/>
    </source>
</evidence>